<accession>A0ABV3SB83</accession>
<proteinExistence type="predicted"/>
<evidence type="ECO:0000313" key="2">
    <source>
        <dbReference type="EMBL" id="MEX0387310.1"/>
    </source>
</evidence>
<comment type="caution">
    <text evidence="2">The sequence shown here is derived from an EMBL/GenBank/DDBJ whole genome shotgun (WGS) entry which is preliminary data.</text>
</comment>
<evidence type="ECO:0000259" key="1">
    <source>
        <dbReference type="PROSITE" id="PS51340"/>
    </source>
</evidence>
<dbReference type="PANTHER" id="PTHR36930">
    <property type="entry name" value="METAL-SULFUR CLUSTER BIOSYNTHESIS PROTEINS YUAD-RELATED"/>
    <property type="match status" value="1"/>
</dbReference>
<gene>
    <name evidence="2" type="ORF">V6X64_09970</name>
</gene>
<sequence length="164" mass="17385">MTTTLRMLMSQYPRAGRLEWIGLRPARRAALEMPDQAEVNAAGLVGDRYAGRSGKRAVTLIQAEHLPAVAALLGRAGLDPAVMRRNLLVSGINLYALRGERFRVGEVLLEGTGVCDPCSFMEESLGPGGYNAMRGHGGITARVVDPGRIALGDAVAAELEDASA</sequence>
<dbReference type="PROSITE" id="PS51340">
    <property type="entry name" value="MOSC"/>
    <property type="match status" value="1"/>
</dbReference>
<evidence type="ECO:0000313" key="3">
    <source>
        <dbReference type="Proteomes" id="UP001556653"/>
    </source>
</evidence>
<dbReference type="Gene3D" id="2.40.33.20">
    <property type="entry name" value="PK beta-barrel domain-like"/>
    <property type="match status" value="1"/>
</dbReference>
<dbReference type="SUPFAM" id="SSF50800">
    <property type="entry name" value="PK beta-barrel domain-like"/>
    <property type="match status" value="1"/>
</dbReference>
<feature type="domain" description="MOSC" evidence="1">
    <location>
        <begin position="24"/>
        <end position="158"/>
    </location>
</feature>
<protein>
    <submittedName>
        <fullName evidence="2">MOSC domain-containing protein</fullName>
    </submittedName>
</protein>
<keyword evidence="3" id="KW-1185">Reference proteome</keyword>
<dbReference type="PANTHER" id="PTHR36930:SF1">
    <property type="entry name" value="MOSC DOMAIN-CONTAINING PROTEIN"/>
    <property type="match status" value="1"/>
</dbReference>
<dbReference type="EMBL" id="JBAKFJ010000002">
    <property type="protein sequence ID" value="MEX0387310.1"/>
    <property type="molecule type" value="Genomic_DNA"/>
</dbReference>
<dbReference type="Proteomes" id="UP001556653">
    <property type="component" value="Unassembled WGS sequence"/>
</dbReference>
<dbReference type="RefSeq" id="WP_367967974.1">
    <property type="nucleotide sequence ID" value="NZ_JBAKFJ010000002.1"/>
</dbReference>
<organism evidence="2 3">
    <name type="scientific">Spiribacter onubensis</name>
    <dbReference type="NCBI Taxonomy" id="3122420"/>
    <lineage>
        <taxon>Bacteria</taxon>
        <taxon>Pseudomonadati</taxon>
        <taxon>Pseudomonadota</taxon>
        <taxon>Gammaproteobacteria</taxon>
        <taxon>Chromatiales</taxon>
        <taxon>Ectothiorhodospiraceae</taxon>
        <taxon>Spiribacter</taxon>
    </lineage>
</organism>
<dbReference type="InterPro" id="IPR005302">
    <property type="entry name" value="MoCF_Sase_C"/>
</dbReference>
<dbReference type="Pfam" id="PF03473">
    <property type="entry name" value="MOSC"/>
    <property type="match status" value="1"/>
</dbReference>
<dbReference type="InterPro" id="IPR011037">
    <property type="entry name" value="Pyrv_Knase-like_insert_dom_sf"/>
</dbReference>
<reference evidence="2 3" key="1">
    <citation type="submission" date="2024-02" db="EMBL/GenBank/DDBJ databases">
        <title>New especies of Spiribacter isolated from saline water.</title>
        <authorList>
            <person name="Leon M.J."/>
            <person name="De La Haba R."/>
            <person name="Sanchez-Porro C."/>
            <person name="Ventosa A."/>
        </authorList>
    </citation>
    <scope>NUCLEOTIDE SEQUENCE [LARGE SCALE GENOMIC DNA]</scope>
    <source>
        <strain evidence="3">ag22IC4-227</strain>
    </source>
</reference>
<name>A0ABV3SB83_9GAMM</name>
<dbReference type="InterPro" id="IPR052716">
    <property type="entry name" value="MOSC_domain"/>
</dbReference>